<evidence type="ECO:0000259" key="1">
    <source>
        <dbReference type="Pfam" id="PF18962"/>
    </source>
</evidence>
<sequence length="335" mass="36030">MFAVLCYCLLLKKQITLFPNFMLRETRKAPNRVGTTQTPINRMKTLKIAAVALLGLAALTPATGNAQTGIIVHDLSTGVVNGSTSLIAYGSPDDTWQVGKPDRPLGFQTPSVCTNLSSWAVNGCGRWITPYLDGTGPSSNTQAGTYNYRTAFTLNYHCFPWAKVTFSYLGGDNNVTGFSINGHSYPLSPATANDFNPLAQNIVINLDPSHLVIGSNEILVQVHNSESWTGFYACGNVSVGYCSRPGRNDQQGVMDVPASFSVAPNPSTGRVTIAMDRAKTGQAVLTDITGRIVRQVGLNGDATQYVLDLSGERKGLYILTVRTAESTAVRKLTLQ</sequence>
<proteinExistence type="predicted"/>
<comment type="caution">
    <text evidence="2">The sequence shown here is derived from an EMBL/GenBank/DDBJ whole genome shotgun (WGS) entry which is preliminary data.</text>
</comment>
<organism evidence="2 3">
    <name type="scientific">Taibaiella chishuiensis</name>
    <dbReference type="NCBI Taxonomy" id="1434707"/>
    <lineage>
        <taxon>Bacteria</taxon>
        <taxon>Pseudomonadati</taxon>
        <taxon>Bacteroidota</taxon>
        <taxon>Chitinophagia</taxon>
        <taxon>Chitinophagales</taxon>
        <taxon>Chitinophagaceae</taxon>
        <taxon>Taibaiella</taxon>
    </lineage>
</organism>
<keyword evidence="3" id="KW-1185">Reference proteome</keyword>
<dbReference type="Proteomes" id="UP000240572">
    <property type="component" value="Unassembled WGS sequence"/>
</dbReference>
<dbReference type="OrthoDB" id="678145at2"/>
<evidence type="ECO:0000313" key="2">
    <source>
        <dbReference type="EMBL" id="PSK94085.1"/>
    </source>
</evidence>
<dbReference type="EMBL" id="PYGD01000001">
    <property type="protein sequence ID" value="PSK94085.1"/>
    <property type="molecule type" value="Genomic_DNA"/>
</dbReference>
<dbReference type="InterPro" id="IPR026444">
    <property type="entry name" value="Secre_tail"/>
</dbReference>
<dbReference type="AlphaFoldDB" id="A0A2P8DA48"/>
<accession>A0A2P8DA48</accession>
<evidence type="ECO:0000313" key="3">
    <source>
        <dbReference type="Proteomes" id="UP000240572"/>
    </source>
</evidence>
<gene>
    <name evidence="2" type="ORF">B0I18_101236</name>
</gene>
<feature type="domain" description="Secretion system C-terminal sorting" evidence="1">
    <location>
        <begin position="264"/>
        <end position="332"/>
    </location>
</feature>
<dbReference type="NCBIfam" id="TIGR04183">
    <property type="entry name" value="Por_Secre_tail"/>
    <property type="match status" value="1"/>
</dbReference>
<protein>
    <submittedName>
        <fullName evidence="2">Putative secreted protein (Por secretion system target)</fullName>
    </submittedName>
</protein>
<dbReference type="Pfam" id="PF18962">
    <property type="entry name" value="Por_Secre_tail"/>
    <property type="match status" value="1"/>
</dbReference>
<reference evidence="2 3" key="1">
    <citation type="submission" date="2018-03" db="EMBL/GenBank/DDBJ databases">
        <title>Genomic Encyclopedia of Type Strains, Phase III (KMG-III): the genomes of soil and plant-associated and newly described type strains.</title>
        <authorList>
            <person name="Whitman W."/>
        </authorList>
    </citation>
    <scope>NUCLEOTIDE SEQUENCE [LARGE SCALE GENOMIC DNA]</scope>
    <source>
        <strain evidence="2 3">CGMCC 1.12700</strain>
    </source>
</reference>
<name>A0A2P8DA48_9BACT</name>